<evidence type="ECO:0000256" key="6">
    <source>
        <dbReference type="ARBA" id="ARBA00022801"/>
    </source>
</evidence>
<dbReference type="Pfam" id="PF04032">
    <property type="entry name" value="Rpr2"/>
    <property type="match status" value="1"/>
</dbReference>
<sequence>MTKRAILERSEELIDLAYQTALEGNLDLSRKYVKLALAYSSKARIKLPVSYKRRFCRVCLTPLVPGLTERRRIRSKILIRTCLVCGWIRRYDTRDAKKLKGIGGGRRGKDREERVHSRDERGDKQALKGSQSR</sequence>
<feature type="region of interest" description="Disordered" evidence="9">
    <location>
        <begin position="99"/>
        <end position="133"/>
    </location>
</feature>
<dbReference type="PANTHER" id="PTHR14742:SF0">
    <property type="entry name" value="RIBONUCLEASE P PROTEIN SUBUNIT P21"/>
    <property type="match status" value="1"/>
</dbReference>
<evidence type="ECO:0000256" key="5">
    <source>
        <dbReference type="ARBA" id="ARBA00022759"/>
    </source>
</evidence>
<evidence type="ECO:0000256" key="7">
    <source>
        <dbReference type="ARBA" id="ARBA00022833"/>
    </source>
</evidence>
<comment type="cofactor">
    <cofactor evidence="8">
        <name>Zn(2+)</name>
        <dbReference type="ChEBI" id="CHEBI:29105"/>
    </cofactor>
    <text evidence="8">Binds 1 zinc ion per subunit.</text>
</comment>
<feature type="binding site" evidence="8">
    <location>
        <position position="82"/>
    </location>
    <ligand>
        <name>Zn(2+)</name>
        <dbReference type="ChEBI" id="CHEBI:29105"/>
    </ligand>
</feature>
<keyword evidence="1 8" id="KW-0963">Cytoplasm</keyword>
<comment type="subcellular location">
    <subcellularLocation>
        <location evidence="8">Cytoplasm</location>
    </subcellularLocation>
</comment>
<keyword evidence="5 8" id="KW-0255">Endonuclease</keyword>
<dbReference type="AlphaFoldDB" id="F4FY82"/>
<accession>F4FY82</accession>
<evidence type="ECO:0000256" key="9">
    <source>
        <dbReference type="SAM" id="MobiDB-lite"/>
    </source>
</evidence>
<dbReference type="HOGENOM" id="CLU_079140_3_1_2"/>
<dbReference type="OrthoDB" id="10058at2157"/>
<keyword evidence="2 8" id="KW-0819">tRNA processing</keyword>
<keyword evidence="6 8" id="KW-0378">Hydrolase</keyword>
<dbReference type="RefSeq" id="WP_013737953.1">
    <property type="nucleotide sequence ID" value="NC_015435.1"/>
</dbReference>
<dbReference type="eggNOG" id="arCOG04345">
    <property type="taxonomic scope" value="Archaea"/>
</dbReference>
<dbReference type="GO" id="GO:0008270">
    <property type="term" value="F:zinc ion binding"/>
    <property type="evidence" value="ECO:0007669"/>
    <property type="project" value="UniProtKB-UniRule"/>
</dbReference>
<keyword evidence="4 8" id="KW-0479">Metal-binding</keyword>
<reference evidence="10 11" key="1">
    <citation type="journal article" date="2011" name="J. Bacteriol.">
        <title>Complete genome sequence of Metallosphaera cuprina, a metal sulfide-oxidizing archaeon from a hot spring.</title>
        <authorList>
            <person name="Liu L.J."/>
            <person name="You X.Y."/>
            <person name="Zheng H."/>
            <person name="Wang S."/>
            <person name="Jiang C.Y."/>
            <person name="Liu S.J."/>
        </authorList>
    </citation>
    <scope>NUCLEOTIDE SEQUENCE [LARGE SCALE GENOMIC DNA]</scope>
    <source>
        <strain evidence="10 11">Ar-4</strain>
    </source>
</reference>
<feature type="binding site" evidence="8">
    <location>
        <position position="56"/>
    </location>
    <ligand>
        <name>Zn(2+)</name>
        <dbReference type="ChEBI" id="CHEBI:29105"/>
    </ligand>
</feature>
<evidence type="ECO:0000256" key="8">
    <source>
        <dbReference type="HAMAP-Rule" id="MF_00757"/>
    </source>
</evidence>
<gene>
    <name evidence="8" type="primary">rnp4</name>
    <name evidence="10" type="ordered locus">Mcup_1352</name>
</gene>
<keyword evidence="7 8" id="KW-0862">Zinc</keyword>
<keyword evidence="11" id="KW-1185">Reference proteome</keyword>
<dbReference type="STRING" id="1006006.Mcup_1352"/>
<organism evidence="10 11">
    <name type="scientific">Metallosphaera cuprina (strain Ar-4)</name>
    <dbReference type="NCBI Taxonomy" id="1006006"/>
    <lineage>
        <taxon>Archaea</taxon>
        <taxon>Thermoproteota</taxon>
        <taxon>Thermoprotei</taxon>
        <taxon>Sulfolobales</taxon>
        <taxon>Sulfolobaceae</taxon>
        <taxon>Metallosphaera</taxon>
    </lineage>
</organism>
<comment type="subunit">
    <text evidence="8">Consists of a catalytic RNA component and at least 4-5 protein subunits.</text>
</comment>
<evidence type="ECO:0000313" key="10">
    <source>
        <dbReference type="EMBL" id="AEB95455.1"/>
    </source>
</evidence>
<dbReference type="Proteomes" id="UP000007812">
    <property type="component" value="Chromosome"/>
</dbReference>
<evidence type="ECO:0000256" key="2">
    <source>
        <dbReference type="ARBA" id="ARBA00022694"/>
    </source>
</evidence>
<feature type="binding site" evidence="8">
    <location>
        <position position="85"/>
    </location>
    <ligand>
        <name>Zn(2+)</name>
        <dbReference type="ChEBI" id="CHEBI:29105"/>
    </ligand>
</feature>
<dbReference type="GO" id="GO:0004526">
    <property type="term" value="F:ribonuclease P activity"/>
    <property type="evidence" value="ECO:0007669"/>
    <property type="project" value="UniProtKB-UniRule"/>
</dbReference>
<dbReference type="GO" id="GO:0005737">
    <property type="term" value="C:cytoplasm"/>
    <property type="evidence" value="ECO:0007669"/>
    <property type="project" value="UniProtKB-SubCell"/>
</dbReference>
<dbReference type="GO" id="GO:0030677">
    <property type="term" value="C:ribonuclease P complex"/>
    <property type="evidence" value="ECO:0007669"/>
    <property type="project" value="UniProtKB-UniRule"/>
</dbReference>
<comment type="function">
    <text evidence="8">Part of ribonuclease P, a protein complex that generates mature tRNA molecules by cleaving their 5'-ends.</text>
</comment>
<evidence type="ECO:0000256" key="4">
    <source>
        <dbReference type="ARBA" id="ARBA00022723"/>
    </source>
</evidence>
<evidence type="ECO:0000313" key="11">
    <source>
        <dbReference type="Proteomes" id="UP000007812"/>
    </source>
</evidence>
<dbReference type="Gene3D" id="6.20.50.20">
    <property type="match status" value="1"/>
</dbReference>
<dbReference type="HAMAP" id="MF_00757">
    <property type="entry name" value="RNase_P_4"/>
    <property type="match status" value="1"/>
</dbReference>
<dbReference type="EC" id="3.1.26.5" evidence="8"/>
<proteinExistence type="inferred from homology"/>
<evidence type="ECO:0000256" key="3">
    <source>
        <dbReference type="ARBA" id="ARBA00022722"/>
    </source>
</evidence>
<name>F4FY82_METCR</name>
<dbReference type="EMBL" id="CP002656">
    <property type="protein sequence ID" value="AEB95455.1"/>
    <property type="molecule type" value="Genomic_DNA"/>
</dbReference>
<dbReference type="PATRIC" id="fig|1006006.8.peg.1347"/>
<comment type="catalytic activity">
    <reaction evidence="8">
        <text>Endonucleolytic cleavage of RNA, removing 5'-extranucleotides from tRNA precursor.</text>
        <dbReference type="EC" id="3.1.26.5"/>
    </reaction>
</comment>
<dbReference type="KEGG" id="mcn:Mcup_1352"/>
<protein>
    <recommendedName>
        <fullName evidence="8">Ribonuclease P protein component 4</fullName>
        <shortName evidence="8">RNase P component 4</shortName>
        <ecNumber evidence="8">3.1.26.5</ecNumber>
    </recommendedName>
    <alternativeName>
        <fullName evidence="8">Rpp21</fullName>
    </alternativeName>
</protein>
<dbReference type="GeneID" id="10493541"/>
<feature type="binding site" evidence="8">
    <location>
        <position position="59"/>
    </location>
    <ligand>
        <name>Zn(2+)</name>
        <dbReference type="ChEBI" id="CHEBI:29105"/>
    </ligand>
</feature>
<keyword evidence="3 8" id="KW-0540">Nuclease</keyword>
<dbReference type="InterPro" id="IPR007175">
    <property type="entry name" value="Rpr2/Snm1/Rpp21"/>
</dbReference>
<dbReference type="GO" id="GO:0001682">
    <property type="term" value="P:tRNA 5'-leader removal"/>
    <property type="evidence" value="ECO:0007669"/>
    <property type="project" value="UniProtKB-UniRule"/>
</dbReference>
<comment type="similarity">
    <text evidence="8">Belongs to the eukaryotic/archaeal RNase P protein component 4 family.</text>
</comment>
<dbReference type="InterPro" id="IPR016432">
    <property type="entry name" value="RNP4"/>
</dbReference>
<feature type="compositionally biased region" description="Basic and acidic residues" evidence="9">
    <location>
        <begin position="107"/>
        <end position="126"/>
    </location>
</feature>
<dbReference type="PANTHER" id="PTHR14742">
    <property type="entry name" value="RIBONUCLEASE P SUBUNIT P21"/>
    <property type="match status" value="1"/>
</dbReference>
<evidence type="ECO:0000256" key="1">
    <source>
        <dbReference type="ARBA" id="ARBA00022490"/>
    </source>
</evidence>
<dbReference type="Gene3D" id="1.20.5.420">
    <property type="entry name" value="Immunoglobulin FC, subunit C"/>
    <property type="match status" value="1"/>
</dbReference>